<dbReference type="AlphaFoldDB" id="A0A9W5UWL3"/>
<sequence>MPSEYAVAIVGLGSRGCSVFERIVALARLGVPGAPTRVEIIDPLSGGQGLHGTDQPDYLLLNTLCGEISMYPDEESVGSYCGPVGPDLHSWVTDRGLRLAEDGHTLGPAGRPVRPTDFLPRRVLGEYLRWFFEQVRGGVPDGMRVTVHRSAAVDLDSDQRGGVTITLADGSHVRTDYAFLTIGHTGNEPPPEGAGDAGADRRITDPYPLPRRLDVIGAGETVAVAGFGLSAMDVIASLTVGRGGRFERQGGALRYRPSGAEPRILLYSRSGVPFRARPDRAEIATAFPPIALTRAAVRRLRDAGPIDFDRAILPLLMIEMRVAYHRCRTLLRDGPDAQEQLAAGLAEAAGDGKLVAAVDSLDRLHGGIDPAELWDGSAAVRMEDSDSYQRWLLATIRADLDEADRGVLGSPVKAALEAIRDVRDFLRDAVAAQGLAPGSREHFFGQVVPLMNRAVVGPQKDRHHELVTLAEAGLIRFPLGPAPRAAFNPGAGRWELTSTRLAMVHREHADWLCAGSSPWPTVHSSASPLVRSLYRRGRLRRHAPGSAAVHAADVDANLHPVGEDGSDPRLWLIGPLCEGPTFYNHLIPTPGYSRAFVDAHRCVAEMFHKQKGPQS</sequence>
<dbReference type="PANTHER" id="PTHR40254">
    <property type="entry name" value="BLR0577 PROTEIN"/>
    <property type="match status" value="1"/>
</dbReference>
<dbReference type="OrthoDB" id="3653265at2"/>
<comment type="caution">
    <text evidence="2">The sequence shown here is derived from an EMBL/GenBank/DDBJ whole genome shotgun (WGS) entry which is preliminary data.</text>
</comment>
<dbReference type="Pfam" id="PF13454">
    <property type="entry name" value="NAD_binding_9"/>
    <property type="match status" value="1"/>
</dbReference>
<keyword evidence="3" id="KW-1185">Reference proteome</keyword>
<accession>A0A9W5UWL3</accession>
<dbReference type="EMBL" id="BOPD01000038">
    <property type="protein sequence ID" value="GIJ35891.1"/>
    <property type="molecule type" value="Genomic_DNA"/>
</dbReference>
<feature type="domain" description="FAD-dependent urate hydroxylase HpyO/Asp monooxygenase CreE-like FAD/NAD(P)-binding" evidence="1">
    <location>
        <begin position="8"/>
        <end position="184"/>
    </location>
</feature>
<reference evidence="2" key="1">
    <citation type="submission" date="2021-01" db="EMBL/GenBank/DDBJ databases">
        <title>Whole genome shotgun sequence of Verrucosispora sediminis NBRC 107745.</title>
        <authorList>
            <person name="Komaki H."/>
            <person name="Tamura T."/>
        </authorList>
    </citation>
    <scope>NUCLEOTIDE SEQUENCE</scope>
    <source>
        <strain evidence="2">NBRC 107745</strain>
    </source>
</reference>
<dbReference type="Gene3D" id="3.50.50.60">
    <property type="entry name" value="FAD/NAD(P)-binding domain"/>
    <property type="match status" value="1"/>
</dbReference>
<gene>
    <name evidence="2" type="ORF">Vse01_50390</name>
</gene>
<evidence type="ECO:0000259" key="1">
    <source>
        <dbReference type="Pfam" id="PF13454"/>
    </source>
</evidence>
<dbReference type="InterPro" id="IPR038732">
    <property type="entry name" value="HpyO/CreE_NAD-binding"/>
</dbReference>
<dbReference type="InterPro" id="IPR052189">
    <property type="entry name" value="L-asp_N-monooxygenase_NS-form"/>
</dbReference>
<evidence type="ECO:0000313" key="2">
    <source>
        <dbReference type="EMBL" id="GIJ35891.1"/>
    </source>
</evidence>
<dbReference type="RefSeq" id="WP_093409039.1">
    <property type="nucleotide sequence ID" value="NZ_BOPD01000038.1"/>
</dbReference>
<dbReference type="Proteomes" id="UP000607311">
    <property type="component" value="Unassembled WGS sequence"/>
</dbReference>
<proteinExistence type="predicted"/>
<evidence type="ECO:0000313" key="3">
    <source>
        <dbReference type="Proteomes" id="UP000607311"/>
    </source>
</evidence>
<organism evidence="2 3">
    <name type="scientific">Micromonospora sediminimaris</name>
    <dbReference type="NCBI Taxonomy" id="547162"/>
    <lineage>
        <taxon>Bacteria</taxon>
        <taxon>Bacillati</taxon>
        <taxon>Actinomycetota</taxon>
        <taxon>Actinomycetes</taxon>
        <taxon>Micromonosporales</taxon>
        <taxon>Micromonosporaceae</taxon>
        <taxon>Micromonospora</taxon>
    </lineage>
</organism>
<protein>
    <recommendedName>
        <fullName evidence="1">FAD-dependent urate hydroxylase HpyO/Asp monooxygenase CreE-like FAD/NAD(P)-binding domain-containing protein</fullName>
    </recommendedName>
</protein>
<name>A0A9W5UWL3_9ACTN</name>
<dbReference type="PANTHER" id="PTHR40254:SF1">
    <property type="entry name" value="BLR0577 PROTEIN"/>
    <property type="match status" value="1"/>
</dbReference>
<dbReference type="InterPro" id="IPR036188">
    <property type="entry name" value="FAD/NAD-bd_sf"/>
</dbReference>
<dbReference type="SUPFAM" id="SSF51905">
    <property type="entry name" value="FAD/NAD(P)-binding domain"/>
    <property type="match status" value="1"/>
</dbReference>